<evidence type="ECO:0000313" key="9">
    <source>
        <dbReference type="Proteomes" id="UP000046395"/>
    </source>
</evidence>
<dbReference type="AlphaFoldDB" id="A0A5S6Q9F5"/>
<feature type="region of interest" description="Disordered" evidence="7">
    <location>
        <begin position="484"/>
        <end position="507"/>
    </location>
</feature>
<name>A0A5S6Q9F5_TRIMR</name>
<feature type="transmembrane region" description="Helical" evidence="8">
    <location>
        <begin position="233"/>
        <end position="256"/>
    </location>
</feature>
<dbReference type="InterPro" id="IPR002657">
    <property type="entry name" value="BilAc:Na_symport/Acr3"/>
</dbReference>
<protein>
    <submittedName>
        <fullName evidence="10">Uncharacterized protein</fullName>
    </submittedName>
</protein>
<dbReference type="InterPro" id="IPR004710">
    <property type="entry name" value="Bilac:Na_transpt"/>
</dbReference>
<evidence type="ECO:0000313" key="10">
    <source>
        <dbReference type="WBParaSite" id="TMUE_1000003946.1"/>
    </source>
</evidence>
<evidence type="ECO:0000256" key="6">
    <source>
        <dbReference type="ARBA" id="ARBA00023136"/>
    </source>
</evidence>
<keyword evidence="9" id="KW-1185">Reference proteome</keyword>
<organism evidence="9 10">
    <name type="scientific">Trichuris muris</name>
    <name type="common">Mouse whipworm</name>
    <dbReference type="NCBI Taxonomy" id="70415"/>
    <lineage>
        <taxon>Eukaryota</taxon>
        <taxon>Metazoa</taxon>
        <taxon>Ecdysozoa</taxon>
        <taxon>Nematoda</taxon>
        <taxon>Enoplea</taxon>
        <taxon>Dorylaimia</taxon>
        <taxon>Trichinellida</taxon>
        <taxon>Trichuridae</taxon>
        <taxon>Trichuris</taxon>
    </lineage>
</organism>
<feature type="transmembrane region" description="Helical" evidence="8">
    <location>
        <begin position="306"/>
        <end position="326"/>
    </location>
</feature>
<dbReference type="GO" id="GO:0016020">
    <property type="term" value="C:membrane"/>
    <property type="evidence" value="ECO:0007669"/>
    <property type="project" value="UniProtKB-SubCell"/>
</dbReference>
<dbReference type="InterPro" id="IPR038770">
    <property type="entry name" value="Na+/solute_symporter_sf"/>
</dbReference>
<sequence>MAQGRRVRCPFALLLYFLVAVISSLLSATMAALSYAINVSFVPERPGLLTENENLTINALVTYHPVNPAEPVAYDRSTMLCFSDPRFRAVSLTPEVITVDYRDLPAMELPTAKSLKTMNITFVVTGKFLGHGFVGLETTCKDENGTKKSRSFIYEVAVTRTEDTLGYVFVGVLSILLCIANFLMASEIRLEVVWNVIKRPIAPAIGFVCQFIFMPLISFAVAQVAFVPYGMTAMGLGVFTAGCSPGGGASNAYTYLLDGDIDLSVTMTFLSMVLAYGMMPLWMHLLARHILATSDVNNIQMPYRNIGVSLLLLLVPVNVGVILWRYKRAWAEKAKKILRPFFFFVIVFICTFGVYSNLYMFKVMTLRALIAGLCVPWLGFAAGMALAIFLRQPRASVVAISLETGIQNTGIAIVMLQLSFPKPDSDIASVMPVIVALFTPVPVLVAMAFHYGRTWMPKLKEYCTFGKSGPRRDKGSSFLSAGESFRLPERADAPSNGSARPDGVGHY</sequence>
<accession>A0A5S6Q9F5</accession>
<keyword evidence="6 8" id="KW-0472">Membrane</keyword>
<dbReference type="PANTHER" id="PTHR10361">
    <property type="entry name" value="SODIUM-BILE ACID COTRANSPORTER"/>
    <property type="match status" value="1"/>
</dbReference>
<proteinExistence type="inferred from homology"/>
<keyword evidence="4" id="KW-0769">Symport</keyword>
<reference evidence="10" key="1">
    <citation type="submission" date="2019-12" db="UniProtKB">
        <authorList>
            <consortium name="WormBaseParasite"/>
        </authorList>
    </citation>
    <scope>IDENTIFICATION</scope>
</reference>
<evidence type="ECO:0000256" key="8">
    <source>
        <dbReference type="SAM" id="Phobius"/>
    </source>
</evidence>
<dbReference type="STRING" id="70415.A0A5S6Q9F5"/>
<evidence type="ECO:0000256" key="5">
    <source>
        <dbReference type="ARBA" id="ARBA00022989"/>
    </source>
</evidence>
<feature type="transmembrane region" description="Helical" evidence="8">
    <location>
        <begin position="204"/>
        <end position="227"/>
    </location>
</feature>
<keyword evidence="3 8" id="KW-0812">Transmembrane</keyword>
<evidence type="ECO:0000256" key="3">
    <source>
        <dbReference type="ARBA" id="ARBA00022692"/>
    </source>
</evidence>
<evidence type="ECO:0000256" key="7">
    <source>
        <dbReference type="SAM" id="MobiDB-lite"/>
    </source>
</evidence>
<feature type="transmembrane region" description="Helical" evidence="8">
    <location>
        <begin position="368"/>
        <end position="390"/>
    </location>
</feature>
<dbReference type="Pfam" id="PF01758">
    <property type="entry name" value="SBF"/>
    <property type="match status" value="1"/>
</dbReference>
<comment type="subcellular location">
    <subcellularLocation>
        <location evidence="1">Membrane</location>
        <topology evidence="1">Multi-pass membrane protein</topology>
    </subcellularLocation>
</comment>
<evidence type="ECO:0000256" key="4">
    <source>
        <dbReference type="ARBA" id="ARBA00022847"/>
    </source>
</evidence>
<feature type="transmembrane region" description="Helical" evidence="8">
    <location>
        <begin position="164"/>
        <end position="183"/>
    </location>
</feature>
<evidence type="ECO:0000256" key="1">
    <source>
        <dbReference type="ARBA" id="ARBA00004141"/>
    </source>
</evidence>
<dbReference type="Proteomes" id="UP000046395">
    <property type="component" value="Unassembled WGS sequence"/>
</dbReference>
<keyword evidence="4" id="KW-0813">Transport</keyword>
<dbReference type="Gene3D" id="1.20.1530.20">
    <property type="match status" value="1"/>
</dbReference>
<feature type="transmembrane region" description="Helical" evidence="8">
    <location>
        <begin position="430"/>
        <end position="451"/>
    </location>
</feature>
<dbReference type="GO" id="GO:0015293">
    <property type="term" value="F:symporter activity"/>
    <property type="evidence" value="ECO:0007669"/>
    <property type="project" value="UniProtKB-KW"/>
</dbReference>
<evidence type="ECO:0000256" key="2">
    <source>
        <dbReference type="ARBA" id="ARBA00006528"/>
    </source>
</evidence>
<dbReference type="PANTHER" id="PTHR10361:SF28">
    <property type="entry name" value="P3 PROTEIN-RELATED"/>
    <property type="match status" value="1"/>
</dbReference>
<feature type="transmembrane region" description="Helical" evidence="8">
    <location>
        <begin position="12"/>
        <end position="37"/>
    </location>
</feature>
<dbReference type="WBParaSite" id="TMUE_1000003946.1">
    <property type="protein sequence ID" value="TMUE_1000003946.1"/>
    <property type="gene ID" value="WBGene00286775"/>
</dbReference>
<comment type="similarity">
    <text evidence="2">Belongs to the bile acid:sodium symporter (BASS) (TC 2.A.28) family.</text>
</comment>
<keyword evidence="5 8" id="KW-1133">Transmembrane helix</keyword>
<feature type="transmembrane region" description="Helical" evidence="8">
    <location>
        <begin position="263"/>
        <end position="286"/>
    </location>
</feature>
<feature type="transmembrane region" description="Helical" evidence="8">
    <location>
        <begin position="397"/>
        <end position="418"/>
    </location>
</feature>
<feature type="transmembrane region" description="Helical" evidence="8">
    <location>
        <begin position="338"/>
        <end position="356"/>
    </location>
</feature>